<feature type="region of interest" description="Disordered" evidence="5">
    <location>
        <begin position="515"/>
        <end position="540"/>
    </location>
</feature>
<feature type="transmembrane region" description="Helical" evidence="6">
    <location>
        <begin position="310"/>
        <end position="333"/>
    </location>
</feature>
<feature type="compositionally biased region" description="Polar residues" evidence="5">
    <location>
        <begin position="48"/>
        <end position="59"/>
    </location>
</feature>
<keyword evidence="3 6" id="KW-1133">Transmembrane helix</keyword>
<feature type="transmembrane region" description="Helical" evidence="6">
    <location>
        <begin position="550"/>
        <end position="572"/>
    </location>
</feature>
<evidence type="ECO:0000313" key="8">
    <source>
        <dbReference type="EMBL" id="VVC37496.1"/>
    </source>
</evidence>
<evidence type="ECO:0000313" key="9">
    <source>
        <dbReference type="Proteomes" id="UP000325440"/>
    </source>
</evidence>
<dbReference type="EMBL" id="CABPRJ010001448">
    <property type="protein sequence ID" value="VVC37496.1"/>
    <property type="molecule type" value="Genomic_DNA"/>
</dbReference>
<keyword evidence="2 6" id="KW-0812">Transmembrane</keyword>
<evidence type="ECO:0000259" key="7">
    <source>
        <dbReference type="Pfam" id="PF01490"/>
    </source>
</evidence>
<feature type="transmembrane region" description="Helical" evidence="6">
    <location>
        <begin position="93"/>
        <end position="117"/>
    </location>
</feature>
<name>A0A5E4N316_9HEMI</name>
<evidence type="ECO:0000256" key="4">
    <source>
        <dbReference type="ARBA" id="ARBA00023136"/>
    </source>
</evidence>
<feature type="transmembrane region" description="Helical" evidence="6">
    <location>
        <begin position="353"/>
        <end position="378"/>
    </location>
</feature>
<dbReference type="PANTHER" id="PTHR22950">
    <property type="entry name" value="AMINO ACID TRANSPORTER"/>
    <property type="match status" value="1"/>
</dbReference>
<evidence type="ECO:0000256" key="5">
    <source>
        <dbReference type="SAM" id="MobiDB-lite"/>
    </source>
</evidence>
<feature type="transmembrane region" description="Helical" evidence="6">
    <location>
        <begin position="466"/>
        <end position="490"/>
    </location>
</feature>
<feature type="transmembrane region" description="Helical" evidence="6">
    <location>
        <begin position="269"/>
        <end position="290"/>
    </location>
</feature>
<protein>
    <submittedName>
        <fullName evidence="8">Amino acid transporter, transmembrane domain</fullName>
    </submittedName>
</protein>
<evidence type="ECO:0000256" key="6">
    <source>
        <dbReference type="SAM" id="Phobius"/>
    </source>
</evidence>
<dbReference type="PANTHER" id="PTHR22950:SF494">
    <property type="entry name" value="GH04538P"/>
    <property type="match status" value="1"/>
</dbReference>
<feature type="transmembrane region" description="Helical" evidence="6">
    <location>
        <begin position="157"/>
        <end position="181"/>
    </location>
</feature>
<feature type="transmembrane region" description="Helical" evidence="6">
    <location>
        <begin position="441"/>
        <end position="460"/>
    </location>
</feature>
<proteinExistence type="predicted"/>
<dbReference type="GO" id="GO:0015179">
    <property type="term" value="F:L-amino acid transmembrane transporter activity"/>
    <property type="evidence" value="ECO:0007669"/>
    <property type="project" value="TreeGrafter"/>
</dbReference>
<accession>A0A5E4N316</accession>
<dbReference type="Pfam" id="PF01490">
    <property type="entry name" value="Aa_trans"/>
    <property type="match status" value="1"/>
</dbReference>
<evidence type="ECO:0000256" key="2">
    <source>
        <dbReference type="ARBA" id="ARBA00022692"/>
    </source>
</evidence>
<feature type="transmembrane region" description="Helical" evidence="6">
    <location>
        <begin position="226"/>
        <end position="249"/>
    </location>
</feature>
<evidence type="ECO:0000256" key="3">
    <source>
        <dbReference type="ARBA" id="ARBA00022989"/>
    </source>
</evidence>
<gene>
    <name evidence="8" type="ORF">CINCED_3A004410</name>
</gene>
<feature type="transmembrane region" description="Helical" evidence="6">
    <location>
        <begin position="193"/>
        <end position="214"/>
    </location>
</feature>
<keyword evidence="4 6" id="KW-0472">Membrane</keyword>
<dbReference type="InterPro" id="IPR013057">
    <property type="entry name" value="AA_transpt_TM"/>
</dbReference>
<feature type="region of interest" description="Disordered" evidence="5">
    <location>
        <begin position="38"/>
        <end position="59"/>
    </location>
</feature>
<feature type="transmembrane region" description="Helical" evidence="6">
    <location>
        <begin position="584"/>
        <end position="601"/>
    </location>
</feature>
<organism evidence="8 9">
    <name type="scientific">Cinara cedri</name>
    <dbReference type="NCBI Taxonomy" id="506608"/>
    <lineage>
        <taxon>Eukaryota</taxon>
        <taxon>Metazoa</taxon>
        <taxon>Ecdysozoa</taxon>
        <taxon>Arthropoda</taxon>
        <taxon>Hexapoda</taxon>
        <taxon>Insecta</taxon>
        <taxon>Pterygota</taxon>
        <taxon>Neoptera</taxon>
        <taxon>Paraneoptera</taxon>
        <taxon>Hemiptera</taxon>
        <taxon>Sternorrhyncha</taxon>
        <taxon>Aphidomorpha</taxon>
        <taxon>Aphidoidea</taxon>
        <taxon>Aphididae</taxon>
        <taxon>Lachninae</taxon>
        <taxon>Cinara</taxon>
    </lineage>
</organism>
<evidence type="ECO:0000256" key="1">
    <source>
        <dbReference type="ARBA" id="ARBA00004141"/>
    </source>
</evidence>
<dbReference type="GO" id="GO:0005774">
    <property type="term" value="C:vacuolar membrane"/>
    <property type="evidence" value="ECO:0007669"/>
    <property type="project" value="TreeGrafter"/>
</dbReference>
<keyword evidence="9" id="KW-1185">Reference proteome</keyword>
<comment type="subcellular location">
    <subcellularLocation>
        <location evidence="1">Membrane</location>
        <topology evidence="1">Multi-pass membrane protein</topology>
    </subcellularLocation>
</comment>
<dbReference type="Proteomes" id="UP000325440">
    <property type="component" value="Unassembled WGS sequence"/>
</dbReference>
<dbReference type="OrthoDB" id="1684102at2759"/>
<sequence>MNSIENSEDADGEGVAPTTVVVPATENVNNRECAVGCEPQRQEGEQTWPPTASSVTREQSNTTTYSSALLHLMKSSLGTGILAMPNAFKNGGLIFGLFGTAAIGFLATHCIYLLVMCSQTLARRTRRPRLGYADTAAAAFSIGPRPFRAWGPFVREFINAGMFCTYYFGGSVYIVLIASTFKEVAETHTPPEWHFTLRVWVLALIVPLVPLGIIRTFRLLVPFSAMAMTFIIIGLGCTIMWVLIGVSPFTGKAPVPLPDIQSRPWMAPVTHLPLFFATVLFAMEGIGTVLPIENSMSQPQKFLTARPCGVLNFAMTLIISMYSIIGFLGYLRFGNSTAGSITLNLPNDLFAEIVKVMVALSILFSYGLQFCVPSEIVWSHLEPWLRQRKQKANNATEQTSNVATTSTFAGSSTNANPRTSETISEERLLEKLRSEEPMTGAYYTMRILMILGTVFIATLVPDLAPFISLIGAVFYSILGLLCPAVIHLAVYWHQSSEADDDDSEEDDFNCDGDYYSIEDDDDHGVTTERPRRRVNGESTSKSKGMSRWIVFKDIIIILMALIALVSGTYISIRNIMAVGAHNSTISSVITLSLLPGINFVMSSSN</sequence>
<reference evidence="8 9" key="1">
    <citation type="submission" date="2019-08" db="EMBL/GenBank/DDBJ databases">
        <authorList>
            <person name="Alioto T."/>
            <person name="Alioto T."/>
            <person name="Gomez Garrido J."/>
        </authorList>
    </citation>
    <scope>NUCLEOTIDE SEQUENCE [LARGE SCALE GENOMIC DNA]</scope>
</reference>
<feature type="domain" description="Amino acid transporter transmembrane" evidence="7">
    <location>
        <begin position="62"/>
        <end position="496"/>
    </location>
</feature>
<dbReference type="AlphaFoldDB" id="A0A5E4N316"/>